<keyword evidence="2" id="KW-0472">Membrane</keyword>
<gene>
    <name evidence="3" type="ORF">H4R20_000574</name>
</gene>
<accession>A0A9W8HYY0</accession>
<evidence type="ECO:0000313" key="3">
    <source>
        <dbReference type="EMBL" id="KAJ2808881.1"/>
    </source>
</evidence>
<feature type="transmembrane region" description="Helical" evidence="2">
    <location>
        <begin position="37"/>
        <end position="54"/>
    </location>
</feature>
<organism evidence="3 4">
    <name type="scientific">Coemansia guatemalensis</name>
    <dbReference type="NCBI Taxonomy" id="2761395"/>
    <lineage>
        <taxon>Eukaryota</taxon>
        <taxon>Fungi</taxon>
        <taxon>Fungi incertae sedis</taxon>
        <taxon>Zoopagomycota</taxon>
        <taxon>Kickxellomycotina</taxon>
        <taxon>Kickxellomycetes</taxon>
        <taxon>Kickxellales</taxon>
        <taxon>Kickxellaceae</taxon>
        <taxon>Coemansia</taxon>
    </lineage>
</organism>
<comment type="caution">
    <text evidence="3">The sequence shown here is derived from an EMBL/GenBank/DDBJ whole genome shotgun (WGS) entry which is preliminary data.</text>
</comment>
<protein>
    <submittedName>
        <fullName evidence="3">Uncharacterized protein</fullName>
    </submittedName>
</protein>
<evidence type="ECO:0000256" key="2">
    <source>
        <dbReference type="SAM" id="Phobius"/>
    </source>
</evidence>
<reference evidence="3" key="1">
    <citation type="submission" date="2022-07" db="EMBL/GenBank/DDBJ databases">
        <title>Phylogenomic reconstructions and comparative analyses of Kickxellomycotina fungi.</title>
        <authorList>
            <person name="Reynolds N.K."/>
            <person name="Stajich J.E."/>
            <person name="Barry K."/>
            <person name="Grigoriev I.V."/>
            <person name="Crous P."/>
            <person name="Smith M.E."/>
        </authorList>
    </citation>
    <scope>NUCLEOTIDE SEQUENCE</scope>
    <source>
        <strain evidence="3">NRRL 1565</strain>
    </source>
</reference>
<keyword evidence="4" id="KW-1185">Reference proteome</keyword>
<feature type="region of interest" description="Disordered" evidence="1">
    <location>
        <begin position="66"/>
        <end position="89"/>
    </location>
</feature>
<feature type="compositionally biased region" description="Basic and acidic residues" evidence="1">
    <location>
        <begin position="68"/>
        <end position="77"/>
    </location>
</feature>
<keyword evidence="2" id="KW-1133">Transmembrane helix</keyword>
<dbReference type="OrthoDB" id="2555959at2759"/>
<evidence type="ECO:0000313" key="4">
    <source>
        <dbReference type="Proteomes" id="UP001140094"/>
    </source>
</evidence>
<dbReference type="EMBL" id="JANBUO010000019">
    <property type="protein sequence ID" value="KAJ2808881.1"/>
    <property type="molecule type" value="Genomic_DNA"/>
</dbReference>
<keyword evidence="2" id="KW-0812">Transmembrane</keyword>
<proteinExistence type="predicted"/>
<evidence type="ECO:0000256" key="1">
    <source>
        <dbReference type="SAM" id="MobiDB-lite"/>
    </source>
</evidence>
<dbReference type="Proteomes" id="UP001140094">
    <property type="component" value="Unassembled WGS sequence"/>
</dbReference>
<feature type="region of interest" description="Disordered" evidence="1">
    <location>
        <begin position="1"/>
        <end position="23"/>
    </location>
</feature>
<sequence length="89" mass="10324">MSRRVQRQKQQQQQTPPAPPRRGLWALYKNITPRHRILLGMSFMGFSMLGLWVSDKLEQRFPAPADSRVTHVTHDDAGLTESPQRSDKR</sequence>
<dbReference type="AlphaFoldDB" id="A0A9W8HYY0"/>
<name>A0A9W8HYY0_9FUNG</name>